<dbReference type="PANTHER" id="PTHR11808:SF80">
    <property type="entry name" value="CYSTATHIONINE GAMMA-LYASE"/>
    <property type="match status" value="1"/>
</dbReference>
<dbReference type="InterPro" id="IPR015422">
    <property type="entry name" value="PyrdxlP-dep_Trfase_small"/>
</dbReference>
<dbReference type="CDD" id="cd00614">
    <property type="entry name" value="CGS_like"/>
    <property type="match status" value="1"/>
</dbReference>
<evidence type="ECO:0000256" key="5">
    <source>
        <dbReference type="ARBA" id="ARBA00022898"/>
    </source>
</evidence>
<dbReference type="EMBL" id="LIIK01000016">
    <property type="protein sequence ID" value="KQM08977.1"/>
    <property type="molecule type" value="Genomic_DNA"/>
</dbReference>
<keyword evidence="14" id="KW-1185">Reference proteome</keyword>
<dbReference type="InterPro" id="IPR000277">
    <property type="entry name" value="Cys/Met-Metab_PyrdxlP-dep_enz"/>
</dbReference>
<dbReference type="FunFam" id="3.90.1150.10:FF:000008">
    <property type="entry name" value="Cystathionine gamma-synthase"/>
    <property type="match status" value="1"/>
</dbReference>
<protein>
    <recommendedName>
        <fullName evidence="4">L-methionine gamma-lyase</fullName>
        <ecNumber evidence="3">4.4.1.11</ecNumber>
    </recommendedName>
    <alternativeName>
        <fullName evidence="10">L-methionine-alpha-deamino-gamma-mercaptomethane-lyase</fullName>
    </alternativeName>
</protein>
<dbReference type="GO" id="GO:0018826">
    <property type="term" value="F:methionine gamma-lyase activity"/>
    <property type="evidence" value="ECO:0007669"/>
    <property type="project" value="UniProtKB-EC"/>
</dbReference>
<dbReference type="Gene3D" id="3.40.640.10">
    <property type="entry name" value="Type I PLP-dependent aspartate aminotransferase-like (Major domain)"/>
    <property type="match status" value="1"/>
</dbReference>
<dbReference type="SUPFAM" id="SSF53383">
    <property type="entry name" value="PLP-dependent transferases"/>
    <property type="match status" value="1"/>
</dbReference>
<dbReference type="Gene3D" id="3.90.1150.10">
    <property type="entry name" value="Aspartate Aminotransferase, domain 1"/>
    <property type="match status" value="1"/>
</dbReference>
<sequence length="400" mass="43370">MESAKKGERLGFATRAIHAGHIKNQYGALATPIYQTSTFVFDSAEQGGRRFALEEGGYIYTRLGNPNATEIEQRLANLEGAEDCVSTSSGMGAITAALWTSLSAGGHVVAAQTLYGCTFAFLNHGLTRFGVETTFVDTRDPQNVLEALRPNTKVVYLETPANPNMYITDIEVIAKGVHAVNPAIQIYVDNTYCTPYLQRPLELGADVVVHSATKYLNGHGDVVAGFVVGKHEFIEQVRFVGIKDMTGACLGPFEAYLIGRGMKTLPIRMDRHCANAQQVAEFLEKHPKVESVQYPGLKSFAQYDLAKRQMALPGAMIAFELKGGMEAGKRLMNAVKLCSLAVSLGDTETLIQHPASMTHSPYTPEERAASHITDGLVRLSVGLEDAKDIIADLELGLEAC</sequence>
<dbReference type="Pfam" id="PF01053">
    <property type="entry name" value="Cys_Met_Meta_PP"/>
    <property type="match status" value="1"/>
</dbReference>
<evidence type="ECO:0000256" key="4">
    <source>
        <dbReference type="ARBA" id="ARBA00019040"/>
    </source>
</evidence>
<dbReference type="EC" id="4.4.1.11" evidence="3"/>
<dbReference type="PATRIC" id="fig|1702214.3.peg.1657"/>
<dbReference type="NCBIfam" id="NF004876">
    <property type="entry name" value="PRK06234.1"/>
    <property type="match status" value="1"/>
</dbReference>
<evidence type="ECO:0000256" key="11">
    <source>
        <dbReference type="PIRSR" id="PIRSR001434-2"/>
    </source>
</evidence>
<evidence type="ECO:0000256" key="6">
    <source>
        <dbReference type="ARBA" id="ARBA00023239"/>
    </source>
</evidence>
<dbReference type="Proteomes" id="UP000054172">
    <property type="component" value="Unassembled WGS sequence"/>
</dbReference>
<evidence type="ECO:0000256" key="1">
    <source>
        <dbReference type="ARBA" id="ARBA00001933"/>
    </source>
</evidence>
<feature type="modified residue" description="N6-(pyridoxal phosphate)lysine" evidence="11">
    <location>
        <position position="214"/>
    </location>
</feature>
<comment type="similarity">
    <text evidence="2">Belongs to the trans-sulfuration enzymes family. L-methionine gamma-lyase subfamily.</text>
</comment>
<name>A0A0Q4B9N2_9BACT</name>
<dbReference type="PANTHER" id="PTHR11808">
    <property type="entry name" value="TRANS-SULFURATION ENZYME FAMILY MEMBER"/>
    <property type="match status" value="1"/>
</dbReference>
<keyword evidence="6 13" id="KW-0456">Lyase</keyword>
<keyword evidence="5 11" id="KW-0663">Pyridoxal phosphate</keyword>
<dbReference type="PIRSF" id="PIRSF001434">
    <property type="entry name" value="CGS"/>
    <property type="match status" value="1"/>
</dbReference>
<dbReference type="InterPro" id="IPR006237">
    <property type="entry name" value="L-Met_gamma_lys"/>
</dbReference>
<organism evidence="13 14">
    <name type="scientific">Candidatus [Bacteroides] periocalifornicus</name>
    <dbReference type="NCBI Taxonomy" id="1702214"/>
    <lineage>
        <taxon>Bacteria</taxon>
        <taxon>Pseudomonadati</taxon>
        <taxon>Bacteroidota</taxon>
    </lineage>
</organism>
<reference evidence="13" key="1">
    <citation type="submission" date="2015-08" db="EMBL/GenBank/DDBJ databases">
        <title>Candidatus Bacteriodes Periocalifornicus.</title>
        <authorList>
            <person name="McLean J.S."/>
            <person name="Kelley S."/>
        </authorList>
    </citation>
    <scope>NUCLEOTIDE SEQUENCE [LARGE SCALE GENOMIC DNA]</scope>
    <source>
        <strain evidence="13">12B</strain>
    </source>
</reference>
<comment type="caution">
    <text evidence="13">The sequence shown here is derived from an EMBL/GenBank/DDBJ whole genome shotgun (WGS) entry which is preliminary data.</text>
</comment>
<accession>A0A0Q4B9N2</accession>
<dbReference type="GO" id="GO:0019346">
    <property type="term" value="P:transsulfuration"/>
    <property type="evidence" value="ECO:0007669"/>
    <property type="project" value="InterPro"/>
</dbReference>
<comment type="cofactor">
    <cofactor evidence="1 12">
        <name>pyridoxal 5'-phosphate</name>
        <dbReference type="ChEBI" id="CHEBI:597326"/>
    </cofactor>
</comment>
<evidence type="ECO:0000256" key="3">
    <source>
        <dbReference type="ARBA" id="ARBA00012222"/>
    </source>
</evidence>
<evidence type="ECO:0000256" key="12">
    <source>
        <dbReference type="RuleBase" id="RU362118"/>
    </source>
</evidence>
<dbReference type="GO" id="GO:0047982">
    <property type="term" value="F:homocysteine desulfhydrase activity"/>
    <property type="evidence" value="ECO:0007669"/>
    <property type="project" value="UniProtKB-EC"/>
</dbReference>
<dbReference type="NCBIfam" id="TIGR01328">
    <property type="entry name" value="met_gam_lyase"/>
    <property type="match status" value="1"/>
</dbReference>
<dbReference type="InterPro" id="IPR015421">
    <property type="entry name" value="PyrdxlP-dep_Trfase_major"/>
</dbReference>
<dbReference type="InterPro" id="IPR054542">
    <property type="entry name" value="Cys_met_metab_PP"/>
</dbReference>
<evidence type="ECO:0000256" key="10">
    <source>
        <dbReference type="ARBA" id="ARBA00078333"/>
    </source>
</evidence>
<evidence type="ECO:0000256" key="9">
    <source>
        <dbReference type="ARBA" id="ARBA00064130"/>
    </source>
</evidence>
<dbReference type="GO" id="GO:0005737">
    <property type="term" value="C:cytoplasm"/>
    <property type="evidence" value="ECO:0007669"/>
    <property type="project" value="TreeGrafter"/>
</dbReference>
<dbReference type="STRING" id="1702214.AL399_04430"/>
<dbReference type="AlphaFoldDB" id="A0A0Q4B9N2"/>
<evidence type="ECO:0000256" key="2">
    <source>
        <dbReference type="ARBA" id="ARBA00008667"/>
    </source>
</evidence>
<comment type="catalytic activity">
    <reaction evidence="8">
        <text>L-homocysteine + H2O = 2-oxobutanoate + hydrogen sulfide + NH4(+) + H(+)</text>
        <dbReference type="Rhea" id="RHEA:14501"/>
        <dbReference type="ChEBI" id="CHEBI:15377"/>
        <dbReference type="ChEBI" id="CHEBI:15378"/>
        <dbReference type="ChEBI" id="CHEBI:16763"/>
        <dbReference type="ChEBI" id="CHEBI:28938"/>
        <dbReference type="ChEBI" id="CHEBI:29919"/>
        <dbReference type="ChEBI" id="CHEBI:58199"/>
        <dbReference type="EC" id="4.4.1.2"/>
    </reaction>
</comment>
<proteinExistence type="inferred from homology"/>
<dbReference type="PROSITE" id="PS00868">
    <property type="entry name" value="CYS_MET_METAB_PP"/>
    <property type="match status" value="1"/>
</dbReference>
<evidence type="ECO:0000313" key="14">
    <source>
        <dbReference type="Proteomes" id="UP000054172"/>
    </source>
</evidence>
<evidence type="ECO:0000256" key="8">
    <source>
        <dbReference type="ARBA" id="ARBA00050802"/>
    </source>
</evidence>
<dbReference type="FunFam" id="3.40.640.10:FF:000046">
    <property type="entry name" value="Cystathionine gamma-lyase"/>
    <property type="match status" value="1"/>
</dbReference>
<evidence type="ECO:0000256" key="7">
    <source>
        <dbReference type="ARBA" id="ARBA00049180"/>
    </source>
</evidence>
<gene>
    <name evidence="13" type="ORF">AL399_04430</name>
</gene>
<comment type="subunit">
    <text evidence="9">Homotetramer; dimer of active dimers.</text>
</comment>
<dbReference type="InterPro" id="IPR015424">
    <property type="entry name" value="PyrdxlP-dep_Trfase"/>
</dbReference>
<comment type="catalytic activity">
    <reaction evidence="7">
        <text>L-methionine + H2O = methanethiol + 2-oxobutanoate + NH4(+)</text>
        <dbReference type="Rhea" id="RHEA:23800"/>
        <dbReference type="ChEBI" id="CHEBI:15377"/>
        <dbReference type="ChEBI" id="CHEBI:16007"/>
        <dbReference type="ChEBI" id="CHEBI:16763"/>
        <dbReference type="ChEBI" id="CHEBI:28938"/>
        <dbReference type="ChEBI" id="CHEBI:57844"/>
        <dbReference type="EC" id="4.4.1.11"/>
    </reaction>
</comment>
<dbReference type="GO" id="GO:0030170">
    <property type="term" value="F:pyridoxal phosphate binding"/>
    <property type="evidence" value="ECO:0007669"/>
    <property type="project" value="InterPro"/>
</dbReference>
<evidence type="ECO:0000313" key="13">
    <source>
        <dbReference type="EMBL" id="KQM08977.1"/>
    </source>
</evidence>